<dbReference type="GO" id="GO:0000976">
    <property type="term" value="F:transcription cis-regulatory region binding"/>
    <property type="evidence" value="ECO:0007669"/>
    <property type="project" value="TreeGrafter"/>
</dbReference>
<feature type="modified residue" description="4-aspartylphosphate" evidence="6">
    <location>
        <position position="52"/>
    </location>
</feature>
<keyword evidence="5" id="KW-0804">Transcription</keyword>
<dbReference type="InterPro" id="IPR001867">
    <property type="entry name" value="OmpR/PhoB-type_DNA-bd"/>
</dbReference>
<dbReference type="GO" id="GO:0005829">
    <property type="term" value="C:cytosol"/>
    <property type="evidence" value="ECO:0007669"/>
    <property type="project" value="TreeGrafter"/>
</dbReference>
<dbReference type="Gene3D" id="6.10.250.690">
    <property type="match status" value="1"/>
</dbReference>
<keyword evidence="4 7" id="KW-0238">DNA-binding</keyword>
<dbReference type="AlphaFoldDB" id="A0AA46Y966"/>
<dbReference type="SMART" id="SM00448">
    <property type="entry name" value="REC"/>
    <property type="match status" value="1"/>
</dbReference>
<evidence type="ECO:0000313" key="10">
    <source>
        <dbReference type="EMBL" id="UYK89291.1"/>
    </source>
</evidence>
<dbReference type="InterPro" id="IPR039420">
    <property type="entry name" value="WalR-like"/>
</dbReference>
<evidence type="ECO:0000259" key="9">
    <source>
        <dbReference type="PROSITE" id="PS51755"/>
    </source>
</evidence>
<dbReference type="RefSeq" id="WP_226980494.1">
    <property type="nucleotide sequence ID" value="NZ_CP099534.1"/>
</dbReference>
<keyword evidence="2" id="KW-0902">Two-component regulatory system</keyword>
<evidence type="ECO:0000256" key="2">
    <source>
        <dbReference type="ARBA" id="ARBA00023012"/>
    </source>
</evidence>
<organism evidence="10 11">
    <name type="scientific">Xanthomonas sacchari</name>
    <dbReference type="NCBI Taxonomy" id="56458"/>
    <lineage>
        <taxon>Bacteria</taxon>
        <taxon>Pseudomonadati</taxon>
        <taxon>Pseudomonadota</taxon>
        <taxon>Gammaproteobacteria</taxon>
        <taxon>Lysobacterales</taxon>
        <taxon>Lysobacteraceae</taxon>
        <taxon>Xanthomonas</taxon>
    </lineage>
</organism>
<dbReference type="GO" id="GO:0000156">
    <property type="term" value="F:phosphorelay response regulator activity"/>
    <property type="evidence" value="ECO:0007669"/>
    <property type="project" value="TreeGrafter"/>
</dbReference>
<dbReference type="PANTHER" id="PTHR48111:SF1">
    <property type="entry name" value="TWO-COMPONENT RESPONSE REGULATOR ORR33"/>
    <property type="match status" value="1"/>
</dbReference>
<evidence type="ECO:0000256" key="1">
    <source>
        <dbReference type="ARBA" id="ARBA00022553"/>
    </source>
</evidence>
<dbReference type="GO" id="GO:0006355">
    <property type="term" value="P:regulation of DNA-templated transcription"/>
    <property type="evidence" value="ECO:0007669"/>
    <property type="project" value="InterPro"/>
</dbReference>
<reference evidence="10" key="1">
    <citation type="submission" date="2022-06" db="EMBL/GenBank/DDBJ databases">
        <title>Dynamics of rice microbiomes reveals core vertical transmitted seed endophytes.</title>
        <authorList>
            <person name="Liao K."/>
            <person name="Zhang X."/>
        </authorList>
    </citation>
    <scope>NUCLEOTIDE SEQUENCE</scope>
    <source>
        <strain evidence="10">JR3-14</strain>
    </source>
</reference>
<evidence type="ECO:0000256" key="5">
    <source>
        <dbReference type="ARBA" id="ARBA00023163"/>
    </source>
</evidence>
<feature type="DNA-binding region" description="OmpR/PhoB-type" evidence="7">
    <location>
        <begin position="114"/>
        <end position="216"/>
    </location>
</feature>
<dbReference type="InterPro" id="IPR011006">
    <property type="entry name" value="CheY-like_superfamily"/>
</dbReference>
<protein>
    <submittedName>
        <fullName evidence="10">Response regulator transcription factor</fullName>
    </submittedName>
</protein>
<dbReference type="Gene3D" id="1.10.10.10">
    <property type="entry name" value="Winged helix-like DNA-binding domain superfamily/Winged helix DNA-binding domain"/>
    <property type="match status" value="1"/>
</dbReference>
<accession>A0AA46Y966</accession>
<dbReference type="Gene3D" id="3.40.50.2300">
    <property type="match status" value="1"/>
</dbReference>
<dbReference type="GO" id="GO:0032993">
    <property type="term" value="C:protein-DNA complex"/>
    <property type="evidence" value="ECO:0007669"/>
    <property type="project" value="TreeGrafter"/>
</dbReference>
<dbReference type="PROSITE" id="PS51755">
    <property type="entry name" value="OMPR_PHOB"/>
    <property type="match status" value="1"/>
</dbReference>
<feature type="domain" description="Response regulatory" evidence="8">
    <location>
        <begin position="3"/>
        <end position="117"/>
    </location>
</feature>
<evidence type="ECO:0000256" key="7">
    <source>
        <dbReference type="PROSITE-ProRule" id="PRU01091"/>
    </source>
</evidence>
<dbReference type="SUPFAM" id="SSF46894">
    <property type="entry name" value="C-terminal effector domain of the bipartite response regulators"/>
    <property type="match status" value="1"/>
</dbReference>
<name>A0AA46Y966_9XANT</name>
<dbReference type="SMART" id="SM00862">
    <property type="entry name" value="Trans_reg_C"/>
    <property type="match status" value="1"/>
</dbReference>
<dbReference type="PROSITE" id="PS50110">
    <property type="entry name" value="RESPONSE_REGULATORY"/>
    <property type="match status" value="1"/>
</dbReference>
<evidence type="ECO:0000256" key="4">
    <source>
        <dbReference type="ARBA" id="ARBA00023125"/>
    </source>
</evidence>
<evidence type="ECO:0000256" key="6">
    <source>
        <dbReference type="PROSITE-ProRule" id="PRU00169"/>
    </source>
</evidence>
<dbReference type="InterPro" id="IPR036388">
    <property type="entry name" value="WH-like_DNA-bd_sf"/>
</dbReference>
<proteinExistence type="predicted"/>
<feature type="domain" description="OmpR/PhoB-type" evidence="9">
    <location>
        <begin position="114"/>
        <end position="216"/>
    </location>
</feature>
<evidence type="ECO:0000313" key="11">
    <source>
        <dbReference type="Proteomes" id="UP001164392"/>
    </source>
</evidence>
<dbReference type="InterPro" id="IPR001789">
    <property type="entry name" value="Sig_transdc_resp-reg_receiver"/>
</dbReference>
<dbReference type="SUPFAM" id="SSF52172">
    <property type="entry name" value="CheY-like"/>
    <property type="match status" value="1"/>
</dbReference>
<dbReference type="InterPro" id="IPR016032">
    <property type="entry name" value="Sig_transdc_resp-reg_C-effctor"/>
</dbReference>
<dbReference type="EMBL" id="CP099534">
    <property type="protein sequence ID" value="UYK89291.1"/>
    <property type="molecule type" value="Genomic_DNA"/>
</dbReference>
<evidence type="ECO:0000259" key="8">
    <source>
        <dbReference type="PROSITE" id="PS50110"/>
    </source>
</evidence>
<dbReference type="Pfam" id="PF00072">
    <property type="entry name" value="Response_reg"/>
    <property type="match status" value="1"/>
</dbReference>
<keyword evidence="3" id="KW-0805">Transcription regulation</keyword>
<dbReference type="PANTHER" id="PTHR48111">
    <property type="entry name" value="REGULATOR OF RPOS"/>
    <property type="match status" value="1"/>
</dbReference>
<evidence type="ECO:0000256" key="3">
    <source>
        <dbReference type="ARBA" id="ARBA00023015"/>
    </source>
</evidence>
<sequence>MALIGLLEDEVDLCEELQSYLVGAGHRVVSAGSAAAFFAASAGLRFDVVILDRGLPDADGLEIVERLRSASPGIGIIMLTARGASEDRIHGLENGADHYLVKPVRLAELAAHVRALLRRLPRGWRLVASECCLYTPEDARLELSAREFALLRVLAVRAGEMAGRREVAEALGWDWLSFDQRRLDTMISRLRRRCREACGQELPIRTEHARGYLTTDSIRVE</sequence>
<dbReference type="Proteomes" id="UP001164392">
    <property type="component" value="Chromosome"/>
</dbReference>
<dbReference type="Pfam" id="PF00486">
    <property type="entry name" value="Trans_reg_C"/>
    <property type="match status" value="1"/>
</dbReference>
<gene>
    <name evidence="10" type="ORF">NG824_02185</name>
</gene>
<keyword evidence="1 6" id="KW-0597">Phosphoprotein</keyword>